<dbReference type="InterPro" id="IPR011701">
    <property type="entry name" value="MFS"/>
</dbReference>
<evidence type="ECO:0000256" key="4">
    <source>
        <dbReference type="ARBA" id="ARBA00022989"/>
    </source>
</evidence>
<feature type="transmembrane region" description="Helical" evidence="6">
    <location>
        <begin position="331"/>
        <end position="348"/>
    </location>
</feature>
<evidence type="ECO:0000313" key="8">
    <source>
        <dbReference type="EMBL" id="SNU86772.1"/>
    </source>
</evidence>
<dbReference type="CDD" id="cd17319">
    <property type="entry name" value="MFS_ExuT_GudP_like"/>
    <property type="match status" value="1"/>
</dbReference>
<dbReference type="GO" id="GO:0005886">
    <property type="term" value="C:plasma membrane"/>
    <property type="evidence" value="ECO:0007669"/>
    <property type="project" value="TreeGrafter"/>
</dbReference>
<dbReference type="InterPro" id="IPR020846">
    <property type="entry name" value="MFS_dom"/>
</dbReference>
<dbReference type="PANTHER" id="PTHR43791">
    <property type="entry name" value="PERMEASE-RELATED"/>
    <property type="match status" value="1"/>
</dbReference>
<comment type="subcellular location">
    <subcellularLocation>
        <location evidence="1">Membrane</location>
        <topology evidence="1">Multi-pass membrane protein</topology>
    </subcellularLocation>
</comment>
<feature type="transmembrane region" description="Helical" evidence="6">
    <location>
        <begin position="34"/>
        <end position="51"/>
    </location>
</feature>
<dbReference type="Gene3D" id="1.20.1250.20">
    <property type="entry name" value="MFS general substrate transporter like domains"/>
    <property type="match status" value="2"/>
</dbReference>
<keyword evidence="3 6" id="KW-0812">Transmembrane</keyword>
<evidence type="ECO:0000259" key="7">
    <source>
        <dbReference type="PROSITE" id="PS50850"/>
    </source>
</evidence>
<feature type="transmembrane region" description="Helical" evidence="6">
    <location>
        <begin position="416"/>
        <end position="441"/>
    </location>
</feature>
<dbReference type="PANTHER" id="PTHR43791:SF36">
    <property type="entry name" value="TRANSPORTER, PUTATIVE (AFU_ORTHOLOGUE AFUA_6G08340)-RELATED"/>
    <property type="match status" value="1"/>
</dbReference>
<dbReference type="PROSITE" id="PS50850">
    <property type="entry name" value="MFS"/>
    <property type="match status" value="1"/>
</dbReference>
<gene>
    <name evidence="8" type="primary">rhmT_7</name>
    <name evidence="8" type="ORF">SAMEA4530655_03486</name>
</gene>
<dbReference type="InterPro" id="IPR036259">
    <property type="entry name" value="MFS_trans_sf"/>
</dbReference>
<dbReference type="RefSeq" id="WP_095178466.1">
    <property type="nucleotide sequence ID" value="NZ_CP010431.2"/>
</dbReference>
<feature type="transmembrane region" description="Helical" evidence="6">
    <location>
        <begin position="354"/>
        <end position="374"/>
    </location>
</feature>
<evidence type="ECO:0000256" key="5">
    <source>
        <dbReference type="ARBA" id="ARBA00023136"/>
    </source>
</evidence>
<feature type="domain" description="Major facilitator superfamily (MFS) profile" evidence="7">
    <location>
        <begin position="38"/>
        <end position="446"/>
    </location>
</feature>
<protein>
    <submittedName>
        <fullName evidence="8">Inner membrane transport protein RhmT</fullName>
    </submittedName>
</protein>
<feature type="transmembrane region" description="Helical" evidence="6">
    <location>
        <begin position="103"/>
        <end position="123"/>
    </location>
</feature>
<evidence type="ECO:0000256" key="2">
    <source>
        <dbReference type="ARBA" id="ARBA00022448"/>
    </source>
</evidence>
<feature type="transmembrane region" description="Helical" evidence="6">
    <location>
        <begin position="381"/>
        <end position="404"/>
    </location>
</feature>
<dbReference type="EMBL" id="LT906435">
    <property type="protein sequence ID" value="SNU86772.1"/>
    <property type="molecule type" value="Genomic_DNA"/>
</dbReference>
<sequence length="465" mass="49110">MNPTIASTASQPVAGSDNAAALDSRIAQETIGQLFRRILPFLILCYIVAFLDRVNVGFAALHMNGDLGFTATVYGFGAGIFSIGYFVFEVPSNLILHRVGARIWIARIMVTWGIVSAGFAFVSGETSFYVMRFLLGVAEAGFFPGIVLYLSLWFPGRAMARATAIFILGLPLAVLIGAPLSTWILTSFHEFAGLRGWQWMFLLEGGLAVLVGVVAYFVLGNAPDKATWLNASQREWLVRTLAQEKAAKERARQYGVMETLLSGKVLLLAFAIFCNITALFGIALWMPQIIKGIGGLDNTQAGLLSAVPYVCAGVAMVVNARHSDKTGERRWHILLPAAIGAIGLVMAGNAASPYVGILGLCIAAAGILASNILFWPMVPMFLTGAAAAAGIGLVNSVGNLGGFVGPYLTGWAKDTFGGYGASMTTLGAMVLAYGVLLFVFLTVSARRTGGVDGVDAGTTGIARSS</sequence>
<keyword evidence="2" id="KW-0813">Transport</keyword>
<dbReference type="GeneID" id="88096094"/>
<dbReference type="SUPFAM" id="SSF103473">
    <property type="entry name" value="MFS general substrate transporter"/>
    <property type="match status" value="1"/>
</dbReference>
<evidence type="ECO:0000313" key="9">
    <source>
        <dbReference type="Proteomes" id="UP000215126"/>
    </source>
</evidence>
<dbReference type="OrthoDB" id="5441967at2"/>
<evidence type="ECO:0000256" key="1">
    <source>
        <dbReference type="ARBA" id="ARBA00004141"/>
    </source>
</evidence>
<feature type="transmembrane region" description="Helical" evidence="6">
    <location>
        <begin position="129"/>
        <end position="152"/>
    </location>
</feature>
<evidence type="ECO:0000256" key="6">
    <source>
        <dbReference type="SAM" id="Phobius"/>
    </source>
</evidence>
<feature type="transmembrane region" description="Helical" evidence="6">
    <location>
        <begin position="197"/>
        <end position="219"/>
    </location>
</feature>
<name>A0A239SNE1_9BURK</name>
<feature type="transmembrane region" description="Helical" evidence="6">
    <location>
        <begin position="301"/>
        <end position="319"/>
    </location>
</feature>
<proteinExistence type="predicted"/>
<keyword evidence="9" id="KW-1185">Reference proteome</keyword>
<dbReference type="Pfam" id="PF07690">
    <property type="entry name" value="MFS_1"/>
    <property type="match status" value="1"/>
</dbReference>
<dbReference type="Proteomes" id="UP000215126">
    <property type="component" value="Chromosome 1"/>
</dbReference>
<feature type="transmembrane region" description="Helical" evidence="6">
    <location>
        <begin position="71"/>
        <end position="91"/>
    </location>
</feature>
<dbReference type="AlphaFoldDB" id="A0A239SNE1"/>
<dbReference type="STRING" id="93222.NA29_21530"/>
<organism evidence="8 9">
    <name type="scientific">Pandoraea sputorum</name>
    <dbReference type="NCBI Taxonomy" id="93222"/>
    <lineage>
        <taxon>Bacteria</taxon>
        <taxon>Pseudomonadati</taxon>
        <taxon>Pseudomonadota</taxon>
        <taxon>Betaproteobacteria</taxon>
        <taxon>Burkholderiales</taxon>
        <taxon>Burkholderiaceae</taxon>
        <taxon>Pandoraea</taxon>
    </lineage>
</organism>
<reference evidence="8 9" key="1">
    <citation type="submission" date="2017-06" db="EMBL/GenBank/DDBJ databases">
        <authorList>
            <consortium name="Pathogen Informatics"/>
        </authorList>
    </citation>
    <scope>NUCLEOTIDE SEQUENCE [LARGE SCALE GENOMIC DNA]</scope>
    <source>
        <strain evidence="8 9">NCTC13161</strain>
    </source>
</reference>
<dbReference type="GO" id="GO:0022857">
    <property type="term" value="F:transmembrane transporter activity"/>
    <property type="evidence" value="ECO:0007669"/>
    <property type="project" value="InterPro"/>
</dbReference>
<evidence type="ECO:0000256" key="3">
    <source>
        <dbReference type="ARBA" id="ARBA00022692"/>
    </source>
</evidence>
<keyword evidence="5 6" id="KW-0472">Membrane</keyword>
<keyword evidence="4 6" id="KW-1133">Transmembrane helix</keyword>
<dbReference type="FunFam" id="1.20.1250.20:FF:000018">
    <property type="entry name" value="MFS transporter permease"/>
    <property type="match status" value="1"/>
</dbReference>
<feature type="transmembrane region" description="Helical" evidence="6">
    <location>
        <begin position="164"/>
        <end position="185"/>
    </location>
</feature>
<accession>A0A239SNE1</accession>
<feature type="transmembrane region" description="Helical" evidence="6">
    <location>
        <begin position="265"/>
        <end position="286"/>
    </location>
</feature>